<evidence type="ECO:0000256" key="1">
    <source>
        <dbReference type="SAM" id="Coils"/>
    </source>
</evidence>
<dbReference type="EMBL" id="CP122961">
    <property type="protein sequence ID" value="WGI25165.1"/>
    <property type="molecule type" value="Genomic_DNA"/>
</dbReference>
<evidence type="ECO:0008006" key="5">
    <source>
        <dbReference type="Google" id="ProtNLM"/>
    </source>
</evidence>
<organism evidence="3 4">
    <name type="scientific">Halomonas alkaliantarctica</name>
    <dbReference type="NCBI Taxonomy" id="232346"/>
    <lineage>
        <taxon>Bacteria</taxon>
        <taxon>Pseudomonadati</taxon>
        <taxon>Pseudomonadota</taxon>
        <taxon>Gammaproteobacteria</taxon>
        <taxon>Oceanospirillales</taxon>
        <taxon>Halomonadaceae</taxon>
        <taxon>Halomonas</taxon>
    </lineage>
</organism>
<keyword evidence="4" id="KW-1185">Reference proteome</keyword>
<dbReference type="Proteomes" id="UP001179830">
    <property type="component" value="Chromosome"/>
</dbReference>
<proteinExistence type="predicted"/>
<keyword evidence="2" id="KW-1133">Transmembrane helix</keyword>
<dbReference type="Gene3D" id="3.30.1890.10">
    <property type="entry name" value="FepE-like"/>
    <property type="match status" value="2"/>
</dbReference>
<dbReference type="SUPFAM" id="SSF160355">
    <property type="entry name" value="Bacterial polysaccharide co-polymerase-like"/>
    <property type="match status" value="2"/>
</dbReference>
<evidence type="ECO:0000313" key="4">
    <source>
        <dbReference type="Proteomes" id="UP001179830"/>
    </source>
</evidence>
<evidence type="ECO:0000313" key="3">
    <source>
        <dbReference type="EMBL" id="WGI25165.1"/>
    </source>
</evidence>
<feature type="coiled-coil region" evidence="1">
    <location>
        <begin position="139"/>
        <end position="166"/>
    </location>
</feature>
<keyword evidence="2" id="KW-0812">Transmembrane</keyword>
<reference evidence="3" key="1">
    <citation type="submission" date="2023-04" db="EMBL/GenBank/DDBJ databases">
        <title>Complete genome sequence of Halomonas alkaliantarctica MSP3 isolated from marine sediment, Jeju Island.</title>
        <authorList>
            <person name="Park S.-J."/>
        </authorList>
    </citation>
    <scope>NUCLEOTIDE SEQUENCE</scope>
    <source>
        <strain evidence="3">MSP3</strain>
    </source>
</reference>
<name>A0ABY8LL39_9GAMM</name>
<feature type="coiled-coil region" evidence="1">
    <location>
        <begin position="219"/>
        <end position="255"/>
    </location>
</feature>
<keyword evidence="1" id="KW-0175">Coiled coil</keyword>
<dbReference type="RefSeq" id="WP_280104931.1">
    <property type="nucleotide sequence ID" value="NZ_CP122961.1"/>
</dbReference>
<keyword evidence="2" id="KW-0472">Membrane</keyword>
<feature type="transmembrane region" description="Helical" evidence="2">
    <location>
        <begin position="316"/>
        <end position="340"/>
    </location>
</feature>
<evidence type="ECO:0000256" key="2">
    <source>
        <dbReference type="SAM" id="Phobius"/>
    </source>
</evidence>
<protein>
    <recommendedName>
        <fullName evidence="5">LPS O-antigen subunit length determinant protein (WzzB/FepE family)</fullName>
    </recommendedName>
</protein>
<sequence>MPETSYSESQALEEFSQRLSSYENFRSFYEIKPDAINSIIQDELDTDSQIRSFFFNQISITPPREDEAPRTLSLQYNEKTNGPQILNEYFRWTEEMYSQVLVDRASRAVDNAINRNKAKMDAHLRAHQDDIAARIEILQEEDKIRIAELEDRLEAEKQSVVASREERVRILEHAEQIASNLGIEKPTTPRDLGRQTQDRDVIYTEINSRGGLPLYFMGVDALRAEREVIEQNLEEDANTQEIRNIESQLQQLINNRTIETITNRENQTPFIEEYNNLRSQNEILSANIISPSEIDIVSAIHWAYQPNGPESPRSSLIIALSLVFGSMLGVILVFILNFIASIKKYKKQL</sequence>
<gene>
    <name evidence="3" type="ORF">QEN58_17805</name>
</gene>
<accession>A0ABY8LL39</accession>